<dbReference type="STRING" id="81985.R0FAA4"/>
<dbReference type="AlphaFoldDB" id="R0FAA4"/>
<dbReference type="PANTHER" id="PTHR31589:SF67">
    <property type="entry name" value="NEPROSIN DOMAIN-CONTAINING PROTEIN-RELATED"/>
    <property type="match status" value="1"/>
</dbReference>
<dbReference type="eggNOG" id="ENOG502SKYX">
    <property type="taxonomic scope" value="Eukaryota"/>
</dbReference>
<dbReference type="PANTHER" id="PTHR31589">
    <property type="entry name" value="PROTEIN, PUTATIVE (DUF239)-RELATED-RELATED"/>
    <property type="match status" value="1"/>
</dbReference>
<feature type="domain" description="Neprosin PEP catalytic" evidence="2">
    <location>
        <begin position="85"/>
        <end position="340"/>
    </location>
</feature>
<proteinExistence type="predicted"/>
<evidence type="ECO:0000256" key="1">
    <source>
        <dbReference type="SAM" id="SignalP"/>
    </source>
</evidence>
<dbReference type="Pfam" id="PF03080">
    <property type="entry name" value="Neprosin"/>
    <property type="match status" value="1"/>
</dbReference>
<feature type="signal peptide" evidence="1">
    <location>
        <begin position="1"/>
        <end position="19"/>
    </location>
</feature>
<evidence type="ECO:0000313" key="4">
    <source>
        <dbReference type="Proteomes" id="UP000029121"/>
    </source>
</evidence>
<evidence type="ECO:0000313" key="3">
    <source>
        <dbReference type="EMBL" id="EOA18641.1"/>
    </source>
</evidence>
<sequence length="341" mass="38036">MDIFVSFVVFILLVLSSESAKHMKSIKMKPTGWDSQPKNKFVDTQHKNNNNNNIQCPIGTVPILRTKKEHVMQSQEYPINQFTTLTAQYPGTHIAGMKIDGPRNHLGMEAGLWTYNVSIGKNQSSSAIAYVASRSKYDGNSIQVGWMINEKLFGDTRPWRYGSWLGILGSGCMNLQCPGFVQVAYDDPMNKPLNVTDGRSHLLWLTIHQDKETKDWWFSQTNPDQLSQKHLGYWPKELFNLFRYGANFVGFGGIVTGDPRSPSPPMGNGHLPNKHDRLASGSLDHLTTIDMDDTHAGFNEFMAVPLVDSKVCYDVHYVGYVDEDVGIAVSYGGPGGIKCGD</sequence>
<keyword evidence="4" id="KW-1185">Reference proteome</keyword>
<dbReference type="EMBL" id="KB870811">
    <property type="protein sequence ID" value="EOA18641.1"/>
    <property type="molecule type" value="Genomic_DNA"/>
</dbReference>
<reference evidence="4" key="1">
    <citation type="journal article" date="2013" name="Nat. Genet.">
        <title>The Capsella rubella genome and the genomic consequences of rapid mating system evolution.</title>
        <authorList>
            <person name="Slotte T."/>
            <person name="Hazzouri K.M."/>
            <person name="Agren J.A."/>
            <person name="Koenig D."/>
            <person name="Maumus F."/>
            <person name="Guo Y.L."/>
            <person name="Steige K."/>
            <person name="Platts A.E."/>
            <person name="Escobar J.S."/>
            <person name="Newman L.K."/>
            <person name="Wang W."/>
            <person name="Mandakova T."/>
            <person name="Vello E."/>
            <person name="Smith L.M."/>
            <person name="Henz S.R."/>
            <person name="Steffen J."/>
            <person name="Takuno S."/>
            <person name="Brandvain Y."/>
            <person name="Coop G."/>
            <person name="Andolfatto P."/>
            <person name="Hu T.T."/>
            <person name="Blanchette M."/>
            <person name="Clark R.M."/>
            <person name="Quesneville H."/>
            <person name="Nordborg M."/>
            <person name="Gaut B.S."/>
            <person name="Lysak M.A."/>
            <person name="Jenkins J."/>
            <person name="Grimwood J."/>
            <person name="Chapman J."/>
            <person name="Prochnik S."/>
            <person name="Shu S."/>
            <person name="Rokhsar D."/>
            <person name="Schmutz J."/>
            <person name="Weigel D."/>
            <person name="Wright S.I."/>
        </authorList>
    </citation>
    <scope>NUCLEOTIDE SEQUENCE [LARGE SCALE GENOMIC DNA]</scope>
    <source>
        <strain evidence="4">cv. Monte Gargano</strain>
    </source>
</reference>
<organism evidence="3 4">
    <name type="scientific">Capsella rubella</name>
    <dbReference type="NCBI Taxonomy" id="81985"/>
    <lineage>
        <taxon>Eukaryota</taxon>
        <taxon>Viridiplantae</taxon>
        <taxon>Streptophyta</taxon>
        <taxon>Embryophyta</taxon>
        <taxon>Tracheophyta</taxon>
        <taxon>Spermatophyta</taxon>
        <taxon>Magnoliopsida</taxon>
        <taxon>eudicotyledons</taxon>
        <taxon>Gunneridae</taxon>
        <taxon>Pentapetalae</taxon>
        <taxon>rosids</taxon>
        <taxon>malvids</taxon>
        <taxon>Brassicales</taxon>
        <taxon>Brassicaceae</taxon>
        <taxon>Camelineae</taxon>
        <taxon>Capsella</taxon>
    </lineage>
</organism>
<dbReference type="PROSITE" id="PS52045">
    <property type="entry name" value="NEPROSIN_PEP_CD"/>
    <property type="match status" value="1"/>
</dbReference>
<evidence type="ECO:0000259" key="2">
    <source>
        <dbReference type="PROSITE" id="PS52045"/>
    </source>
</evidence>
<dbReference type="InterPro" id="IPR053168">
    <property type="entry name" value="Glutamic_endopeptidase"/>
</dbReference>
<keyword evidence="1" id="KW-0732">Signal</keyword>
<dbReference type="InterPro" id="IPR004314">
    <property type="entry name" value="Neprosin"/>
</dbReference>
<accession>R0FAA4</accession>
<name>R0FAA4_9BRAS</name>
<protein>
    <recommendedName>
        <fullName evidence="2">Neprosin PEP catalytic domain-containing protein</fullName>
    </recommendedName>
</protein>
<dbReference type="Proteomes" id="UP000029121">
    <property type="component" value="Unassembled WGS sequence"/>
</dbReference>
<gene>
    <name evidence="3" type="ORF">CARUB_v10007215mg</name>
</gene>
<feature type="chain" id="PRO_5004340377" description="Neprosin PEP catalytic domain-containing protein" evidence="1">
    <location>
        <begin position="20"/>
        <end position="341"/>
    </location>
</feature>